<comment type="similarity">
    <text evidence="4 9">Belongs to the type-II 3-dehydroquinase family.</text>
</comment>
<dbReference type="InterPro" id="IPR018509">
    <property type="entry name" value="DHquinase_II_CS"/>
</dbReference>
<dbReference type="SUPFAM" id="SSF52304">
    <property type="entry name" value="Type II 3-dehydroquinate dehydratase"/>
    <property type="match status" value="1"/>
</dbReference>
<dbReference type="PANTHER" id="PTHR21272">
    <property type="entry name" value="CATABOLIC 3-DEHYDROQUINASE"/>
    <property type="match status" value="1"/>
</dbReference>
<feature type="active site" description="Proton acceptor" evidence="9 10">
    <location>
        <position position="24"/>
    </location>
</feature>
<keyword evidence="7 9" id="KW-0057">Aromatic amino acid biosynthesis</keyword>
<dbReference type="OrthoDB" id="9790793at2"/>
<keyword evidence="8 9" id="KW-0456">Lyase</keyword>
<dbReference type="NCBIfam" id="TIGR01088">
    <property type="entry name" value="aroQ"/>
    <property type="match status" value="1"/>
</dbReference>
<dbReference type="CDD" id="cd00466">
    <property type="entry name" value="DHQase_II"/>
    <property type="match status" value="1"/>
</dbReference>
<organism evidence="13 14">
    <name type="scientific">Bosea psychrotolerans</name>
    <dbReference type="NCBI Taxonomy" id="1871628"/>
    <lineage>
        <taxon>Bacteria</taxon>
        <taxon>Pseudomonadati</taxon>
        <taxon>Pseudomonadota</taxon>
        <taxon>Alphaproteobacteria</taxon>
        <taxon>Hyphomicrobiales</taxon>
        <taxon>Boseaceae</taxon>
        <taxon>Bosea</taxon>
    </lineage>
</organism>
<evidence type="ECO:0000256" key="7">
    <source>
        <dbReference type="ARBA" id="ARBA00023141"/>
    </source>
</evidence>
<feature type="binding site" evidence="9 11">
    <location>
        <position position="75"/>
    </location>
    <ligand>
        <name>substrate</name>
    </ligand>
</feature>
<sequence length="149" mass="16617">MSRLVYVLNGPNLNLLGKRQPHIYGHVTLADVEAECRELAGELKLDLRFHQSNREYEIIDWIHAAREEAGGIVINPAAFTHTSVAILDALNTFEPPVVEVHISNVHKREAFRHHSYVSLRADGVIAGFGTQGYSLALQRVARLIDEKAA</sequence>
<evidence type="ECO:0000256" key="1">
    <source>
        <dbReference type="ARBA" id="ARBA00001864"/>
    </source>
</evidence>
<feature type="site" description="Transition state stabilizer" evidence="9 12">
    <location>
        <position position="19"/>
    </location>
</feature>
<dbReference type="PANTHER" id="PTHR21272:SF3">
    <property type="entry name" value="CATABOLIC 3-DEHYDROQUINASE"/>
    <property type="match status" value="1"/>
</dbReference>
<dbReference type="UniPathway" id="UPA00053">
    <property type="reaction ID" value="UER00086"/>
</dbReference>
<dbReference type="EMBL" id="PQFZ01000009">
    <property type="protein sequence ID" value="POR50381.1"/>
    <property type="molecule type" value="Genomic_DNA"/>
</dbReference>
<dbReference type="RefSeq" id="WP_103719280.1">
    <property type="nucleotide sequence ID" value="NZ_PQFZ01000009.1"/>
</dbReference>
<dbReference type="NCBIfam" id="NF003805">
    <property type="entry name" value="PRK05395.1-2"/>
    <property type="match status" value="1"/>
</dbReference>
<dbReference type="GO" id="GO:0009073">
    <property type="term" value="P:aromatic amino acid family biosynthetic process"/>
    <property type="evidence" value="ECO:0007669"/>
    <property type="project" value="UniProtKB-KW"/>
</dbReference>
<dbReference type="GO" id="GO:0019631">
    <property type="term" value="P:quinate catabolic process"/>
    <property type="evidence" value="ECO:0007669"/>
    <property type="project" value="TreeGrafter"/>
</dbReference>
<feature type="binding site" evidence="9 11">
    <location>
        <position position="88"/>
    </location>
    <ligand>
        <name>substrate</name>
    </ligand>
</feature>
<feature type="binding site" evidence="9 11">
    <location>
        <position position="112"/>
    </location>
    <ligand>
        <name>substrate</name>
    </ligand>
</feature>
<feature type="active site" description="Proton donor" evidence="9 10">
    <location>
        <position position="101"/>
    </location>
</feature>
<dbReference type="NCBIfam" id="NF003807">
    <property type="entry name" value="PRK05395.1-4"/>
    <property type="match status" value="1"/>
</dbReference>
<evidence type="ECO:0000256" key="4">
    <source>
        <dbReference type="ARBA" id="ARBA00011037"/>
    </source>
</evidence>
<dbReference type="AlphaFoldDB" id="A0A2S4M6U7"/>
<comment type="subunit">
    <text evidence="5 9">Homododecamer.</text>
</comment>
<dbReference type="GO" id="GO:0003855">
    <property type="term" value="F:3-dehydroquinate dehydratase activity"/>
    <property type="evidence" value="ECO:0007669"/>
    <property type="project" value="UniProtKB-UniRule"/>
</dbReference>
<dbReference type="GO" id="GO:0009423">
    <property type="term" value="P:chorismate biosynthetic process"/>
    <property type="evidence" value="ECO:0007669"/>
    <property type="project" value="UniProtKB-UniRule"/>
</dbReference>
<evidence type="ECO:0000256" key="10">
    <source>
        <dbReference type="PIRSR" id="PIRSR001399-1"/>
    </source>
</evidence>
<protein>
    <recommendedName>
        <fullName evidence="6 9">3-dehydroquinate dehydratase</fullName>
        <shortName evidence="9">3-dehydroquinase</shortName>
        <ecNumber evidence="6 9">4.2.1.10</ecNumber>
    </recommendedName>
    <alternativeName>
        <fullName evidence="9">Type II DHQase</fullName>
    </alternativeName>
</protein>
<proteinExistence type="inferred from homology"/>
<evidence type="ECO:0000256" key="12">
    <source>
        <dbReference type="PIRSR" id="PIRSR001399-3"/>
    </source>
</evidence>
<comment type="caution">
    <text evidence="13">The sequence shown here is derived from an EMBL/GenBank/DDBJ whole genome shotgun (WGS) entry which is preliminary data.</text>
</comment>
<feature type="binding site" evidence="9 11">
    <location>
        <begin position="102"/>
        <end position="103"/>
    </location>
    <ligand>
        <name>substrate</name>
    </ligand>
</feature>
<evidence type="ECO:0000256" key="5">
    <source>
        <dbReference type="ARBA" id="ARBA00011193"/>
    </source>
</evidence>
<dbReference type="HAMAP" id="MF_00169">
    <property type="entry name" value="AroQ"/>
    <property type="match status" value="1"/>
</dbReference>
<feature type="binding site" evidence="9 11">
    <location>
        <position position="81"/>
    </location>
    <ligand>
        <name>substrate</name>
    </ligand>
</feature>
<keyword evidence="14" id="KW-1185">Reference proteome</keyword>
<dbReference type="Pfam" id="PF01220">
    <property type="entry name" value="DHquinase_II"/>
    <property type="match status" value="1"/>
</dbReference>
<dbReference type="Gene3D" id="3.40.50.9100">
    <property type="entry name" value="Dehydroquinase, class II"/>
    <property type="match status" value="1"/>
</dbReference>
<dbReference type="PIRSF" id="PIRSF001399">
    <property type="entry name" value="DHquinase_II"/>
    <property type="match status" value="1"/>
</dbReference>
<accession>A0A2S4M6U7</accession>
<name>A0A2S4M6U7_9HYPH</name>
<evidence type="ECO:0000313" key="13">
    <source>
        <dbReference type="EMBL" id="POR50381.1"/>
    </source>
</evidence>
<dbReference type="NCBIfam" id="NF003806">
    <property type="entry name" value="PRK05395.1-3"/>
    <property type="match status" value="1"/>
</dbReference>
<evidence type="ECO:0000256" key="6">
    <source>
        <dbReference type="ARBA" id="ARBA00012060"/>
    </source>
</evidence>
<keyword evidence="9" id="KW-0028">Amino-acid biosynthesis</keyword>
<dbReference type="Proteomes" id="UP000236919">
    <property type="component" value="Unassembled WGS sequence"/>
</dbReference>
<comment type="function">
    <text evidence="2 9">Catalyzes a trans-dehydration via an enolate intermediate.</text>
</comment>
<evidence type="ECO:0000256" key="11">
    <source>
        <dbReference type="PIRSR" id="PIRSR001399-2"/>
    </source>
</evidence>
<dbReference type="GO" id="GO:0008652">
    <property type="term" value="P:amino acid biosynthetic process"/>
    <property type="evidence" value="ECO:0007669"/>
    <property type="project" value="UniProtKB-KW"/>
</dbReference>
<evidence type="ECO:0000256" key="2">
    <source>
        <dbReference type="ARBA" id="ARBA00003924"/>
    </source>
</evidence>
<evidence type="ECO:0000256" key="9">
    <source>
        <dbReference type="HAMAP-Rule" id="MF_00169"/>
    </source>
</evidence>
<evidence type="ECO:0000256" key="8">
    <source>
        <dbReference type="ARBA" id="ARBA00023239"/>
    </source>
</evidence>
<comment type="pathway">
    <text evidence="3 9">Metabolic intermediate biosynthesis; chorismate biosynthesis; chorismate from D-erythrose 4-phosphate and phosphoenolpyruvate: step 3/7.</text>
</comment>
<dbReference type="PROSITE" id="PS01029">
    <property type="entry name" value="DEHYDROQUINASE_II"/>
    <property type="match status" value="1"/>
</dbReference>
<gene>
    <name evidence="9" type="primary">aroQ</name>
    <name evidence="13" type="ORF">CYD53_10990</name>
</gene>
<dbReference type="EC" id="4.2.1.10" evidence="6 9"/>
<evidence type="ECO:0000256" key="3">
    <source>
        <dbReference type="ARBA" id="ARBA00004902"/>
    </source>
</evidence>
<dbReference type="InterPro" id="IPR036441">
    <property type="entry name" value="DHquinase_II_sf"/>
</dbReference>
<comment type="catalytic activity">
    <reaction evidence="1 9">
        <text>3-dehydroquinate = 3-dehydroshikimate + H2O</text>
        <dbReference type="Rhea" id="RHEA:21096"/>
        <dbReference type="ChEBI" id="CHEBI:15377"/>
        <dbReference type="ChEBI" id="CHEBI:16630"/>
        <dbReference type="ChEBI" id="CHEBI:32364"/>
        <dbReference type="EC" id="4.2.1.10"/>
    </reaction>
</comment>
<dbReference type="InterPro" id="IPR001874">
    <property type="entry name" value="DHquinase_II"/>
</dbReference>
<evidence type="ECO:0000313" key="14">
    <source>
        <dbReference type="Proteomes" id="UP000236919"/>
    </source>
</evidence>
<reference evidence="13 14" key="1">
    <citation type="submission" date="2018-01" db="EMBL/GenBank/DDBJ databases">
        <title>Genomic Encyclopedia of Type Strains, Phase III (KMG-III): the genomes of soil and plant-associated and newly described type strains.</title>
        <authorList>
            <person name="Whitman W."/>
        </authorList>
    </citation>
    <scope>NUCLEOTIDE SEQUENCE [LARGE SCALE GENOMIC DNA]</scope>
    <source>
        <strain evidence="13 14">1131</strain>
    </source>
</reference>